<comment type="subcellular location">
    <subcellularLocation>
        <location evidence="1">Cell membrane</location>
        <topology evidence="1">Multi-pass membrane protein</topology>
    </subcellularLocation>
</comment>
<dbReference type="OrthoDB" id="4494341at2759"/>
<organism evidence="17 18">
    <name type="scientific">Cristinia sonorae</name>
    <dbReference type="NCBI Taxonomy" id="1940300"/>
    <lineage>
        <taxon>Eukaryota</taxon>
        <taxon>Fungi</taxon>
        <taxon>Dikarya</taxon>
        <taxon>Basidiomycota</taxon>
        <taxon>Agaricomycotina</taxon>
        <taxon>Agaricomycetes</taxon>
        <taxon>Agaricomycetidae</taxon>
        <taxon>Agaricales</taxon>
        <taxon>Pleurotineae</taxon>
        <taxon>Stephanosporaceae</taxon>
        <taxon>Cristinia</taxon>
    </lineage>
</organism>
<dbReference type="Pfam" id="PF01794">
    <property type="entry name" value="Ferric_reduct"/>
    <property type="match status" value="1"/>
</dbReference>
<dbReference type="Proteomes" id="UP000813824">
    <property type="component" value="Unassembled WGS sequence"/>
</dbReference>
<dbReference type="PANTHER" id="PTHR32361">
    <property type="entry name" value="FERRIC/CUPRIC REDUCTASE TRANSMEMBRANE COMPONENT"/>
    <property type="match status" value="1"/>
</dbReference>
<evidence type="ECO:0000256" key="9">
    <source>
        <dbReference type="ARBA" id="ARBA00023002"/>
    </source>
</evidence>
<dbReference type="EC" id="1.16.1.9" evidence="3"/>
<dbReference type="AlphaFoldDB" id="A0A8K0UGW2"/>
<dbReference type="SUPFAM" id="SSF63380">
    <property type="entry name" value="Riboflavin synthase domain-like"/>
    <property type="match status" value="1"/>
</dbReference>
<dbReference type="PANTHER" id="PTHR32361:SF9">
    <property type="entry name" value="FERRIC REDUCTASE TRANSMEMBRANE COMPONENT 3-RELATED"/>
    <property type="match status" value="1"/>
</dbReference>
<name>A0A8K0UGW2_9AGAR</name>
<proteinExistence type="inferred from homology"/>
<dbReference type="SUPFAM" id="SSF52343">
    <property type="entry name" value="Ferredoxin reductase-like, C-terminal NADP-linked domain"/>
    <property type="match status" value="1"/>
</dbReference>
<keyword evidence="12" id="KW-0325">Glycoprotein</keyword>
<dbReference type="Pfam" id="PF08022">
    <property type="entry name" value="FAD_binding_8"/>
    <property type="match status" value="1"/>
</dbReference>
<dbReference type="InterPro" id="IPR051410">
    <property type="entry name" value="Ferric/Cupric_Reductase"/>
</dbReference>
<evidence type="ECO:0000256" key="3">
    <source>
        <dbReference type="ARBA" id="ARBA00012668"/>
    </source>
</evidence>
<dbReference type="InterPro" id="IPR017938">
    <property type="entry name" value="Riboflavin_synthase-like_b-brl"/>
</dbReference>
<feature type="region of interest" description="Disordered" evidence="14">
    <location>
        <begin position="476"/>
        <end position="499"/>
    </location>
</feature>
<dbReference type="InterPro" id="IPR039261">
    <property type="entry name" value="FNR_nucleotide-bd"/>
</dbReference>
<evidence type="ECO:0000256" key="1">
    <source>
        <dbReference type="ARBA" id="ARBA00004651"/>
    </source>
</evidence>
<feature type="transmembrane region" description="Helical" evidence="15">
    <location>
        <begin position="28"/>
        <end position="48"/>
    </location>
</feature>
<dbReference type="InterPro" id="IPR013130">
    <property type="entry name" value="Fe3_Rdtase_TM_dom"/>
</dbReference>
<keyword evidence="5" id="KW-1003">Cell membrane</keyword>
<dbReference type="GO" id="GO:0005886">
    <property type="term" value="C:plasma membrane"/>
    <property type="evidence" value="ECO:0007669"/>
    <property type="project" value="UniProtKB-SubCell"/>
</dbReference>
<evidence type="ECO:0000256" key="15">
    <source>
        <dbReference type="SAM" id="Phobius"/>
    </source>
</evidence>
<dbReference type="GO" id="GO:0052851">
    <property type="term" value="F:ferric-chelate reductase (NADPH) activity"/>
    <property type="evidence" value="ECO:0007669"/>
    <property type="project" value="UniProtKB-EC"/>
</dbReference>
<keyword evidence="8 15" id="KW-1133">Transmembrane helix</keyword>
<comment type="similarity">
    <text evidence="2">Belongs to the ferric reductase (FRE) family.</text>
</comment>
<dbReference type="InterPro" id="IPR017927">
    <property type="entry name" value="FAD-bd_FR_type"/>
</dbReference>
<feature type="transmembrane region" description="Helical" evidence="15">
    <location>
        <begin position="98"/>
        <end position="117"/>
    </location>
</feature>
<feature type="transmembrane region" description="Helical" evidence="15">
    <location>
        <begin position="199"/>
        <end position="219"/>
    </location>
</feature>
<feature type="domain" description="FAD-binding FR-type" evidence="16">
    <location>
        <begin position="285"/>
        <end position="391"/>
    </location>
</feature>
<gene>
    <name evidence="17" type="ORF">BXZ70DRAFT_1011078</name>
</gene>
<feature type="transmembrane region" description="Helical" evidence="15">
    <location>
        <begin position="169"/>
        <end position="187"/>
    </location>
</feature>
<keyword evidence="6 15" id="KW-0812">Transmembrane</keyword>
<keyword evidence="4" id="KW-0813">Transport</keyword>
<dbReference type="Pfam" id="PF08030">
    <property type="entry name" value="NAD_binding_6"/>
    <property type="match status" value="1"/>
</dbReference>
<keyword evidence="18" id="KW-1185">Reference proteome</keyword>
<feature type="transmembrane region" description="Helical" evidence="15">
    <location>
        <begin position="231"/>
        <end position="252"/>
    </location>
</feature>
<keyword evidence="7" id="KW-0249">Electron transport</keyword>
<evidence type="ECO:0000256" key="13">
    <source>
        <dbReference type="ARBA" id="ARBA00048483"/>
    </source>
</evidence>
<evidence type="ECO:0000256" key="8">
    <source>
        <dbReference type="ARBA" id="ARBA00022989"/>
    </source>
</evidence>
<evidence type="ECO:0000256" key="4">
    <source>
        <dbReference type="ARBA" id="ARBA00022448"/>
    </source>
</evidence>
<evidence type="ECO:0000313" key="18">
    <source>
        <dbReference type="Proteomes" id="UP000813824"/>
    </source>
</evidence>
<comment type="caution">
    <text evidence="17">The sequence shown here is derived from an EMBL/GenBank/DDBJ whole genome shotgun (WGS) entry which is preliminary data.</text>
</comment>
<reference evidence="17" key="1">
    <citation type="journal article" date="2021" name="New Phytol.">
        <title>Evolutionary innovations through gain and loss of genes in the ectomycorrhizal Boletales.</title>
        <authorList>
            <person name="Wu G."/>
            <person name="Miyauchi S."/>
            <person name="Morin E."/>
            <person name="Kuo A."/>
            <person name="Drula E."/>
            <person name="Varga T."/>
            <person name="Kohler A."/>
            <person name="Feng B."/>
            <person name="Cao Y."/>
            <person name="Lipzen A."/>
            <person name="Daum C."/>
            <person name="Hundley H."/>
            <person name="Pangilinan J."/>
            <person name="Johnson J."/>
            <person name="Barry K."/>
            <person name="LaButti K."/>
            <person name="Ng V."/>
            <person name="Ahrendt S."/>
            <person name="Min B."/>
            <person name="Choi I.G."/>
            <person name="Park H."/>
            <person name="Plett J.M."/>
            <person name="Magnuson J."/>
            <person name="Spatafora J.W."/>
            <person name="Nagy L.G."/>
            <person name="Henrissat B."/>
            <person name="Grigoriev I.V."/>
            <person name="Yang Z.L."/>
            <person name="Xu J."/>
            <person name="Martin F.M."/>
        </authorList>
    </citation>
    <scope>NUCLEOTIDE SEQUENCE</scope>
    <source>
        <strain evidence="17">KKN 215</strain>
    </source>
</reference>
<evidence type="ECO:0000256" key="10">
    <source>
        <dbReference type="ARBA" id="ARBA00023065"/>
    </source>
</evidence>
<dbReference type="GO" id="GO:0015677">
    <property type="term" value="P:copper ion import"/>
    <property type="evidence" value="ECO:0007669"/>
    <property type="project" value="TreeGrafter"/>
</dbReference>
<evidence type="ECO:0000259" key="16">
    <source>
        <dbReference type="PROSITE" id="PS51384"/>
    </source>
</evidence>
<evidence type="ECO:0000256" key="2">
    <source>
        <dbReference type="ARBA" id="ARBA00006278"/>
    </source>
</evidence>
<evidence type="ECO:0000256" key="14">
    <source>
        <dbReference type="SAM" id="MobiDB-lite"/>
    </source>
</evidence>
<sequence>MSAPTPLSSAQLHAIKHRGERAFPEFTWWLYLSMMGTATLVSLAWKIWSWSERRTRLKSPPSATRTGTVSLTRLPAALLTATRIVTLRWRIPHISMNVLEILLTLLYILLLFSLEFTSTNNLEIDFWANRTGHIVAIQYPLIVILSWKNNLISICTGISYEKLNLLHRVCSRVILMLVYVHLFGTLYNLGGAGGSQWFYAKWTYCGPISGFSLTLLIILSVSPIRKRFYEFFVKVHLVLVMMIMIATTIHVSLAPPGFGFYVWPAWVFWAFDRLCRYMRWFMLNDLVHPRKSSGQIELVTDDTLLFTIKRHIPFGWSAGQHAYLTLPTLGKLQSHPFTMATLPSGDKNDELNFIVRVRNGLTKQIKDHLLEFGPCETPMFIDGPYGLPPDITPFTTCVFIAGGSGISYTLPRLEELLNQVNAGDAVARRIVFVWVIRTRAHLKWISNRLAKIVSTAPNGVELVVNVHVTSGSAHVDELRESSEGGDVEKEASVEGEDSKSKAELEGLSDLIVIRQGRPDVPKVLEAEVAATAGSMSVDVAGPRSLQQDTRKALTGSFVGPGSVLRGTPTVQLNVEEFAM</sequence>
<accession>A0A8K0UGW2</accession>
<protein>
    <recommendedName>
        <fullName evidence="3">ferric-chelate reductase (NADPH)</fullName>
        <ecNumber evidence="3">1.16.1.9</ecNumber>
    </recommendedName>
</protein>
<dbReference type="Gene3D" id="3.40.50.80">
    <property type="entry name" value="Nucleotide-binding domain of ferredoxin-NADP reductase (FNR) module"/>
    <property type="match status" value="1"/>
</dbReference>
<dbReference type="EMBL" id="JAEVFJ010000035">
    <property type="protein sequence ID" value="KAH8091672.1"/>
    <property type="molecule type" value="Genomic_DNA"/>
</dbReference>
<evidence type="ECO:0000256" key="6">
    <source>
        <dbReference type="ARBA" id="ARBA00022692"/>
    </source>
</evidence>
<evidence type="ECO:0000256" key="12">
    <source>
        <dbReference type="ARBA" id="ARBA00023180"/>
    </source>
</evidence>
<dbReference type="InterPro" id="IPR013112">
    <property type="entry name" value="FAD-bd_8"/>
</dbReference>
<dbReference type="SFLD" id="SFLDG01168">
    <property type="entry name" value="Ferric_reductase_subgroup_(FRE"/>
    <property type="match status" value="1"/>
</dbReference>
<dbReference type="SFLD" id="SFLDS00052">
    <property type="entry name" value="Ferric_Reductase_Domain"/>
    <property type="match status" value="1"/>
</dbReference>
<keyword evidence="9" id="KW-0560">Oxidoreductase</keyword>
<keyword evidence="10" id="KW-0406">Ion transport</keyword>
<evidence type="ECO:0000313" key="17">
    <source>
        <dbReference type="EMBL" id="KAH8091672.1"/>
    </source>
</evidence>
<dbReference type="CDD" id="cd06186">
    <property type="entry name" value="NOX_Duox_like_FAD_NADP"/>
    <property type="match status" value="1"/>
</dbReference>
<dbReference type="GO" id="GO:0006879">
    <property type="term" value="P:intracellular iron ion homeostasis"/>
    <property type="evidence" value="ECO:0007669"/>
    <property type="project" value="TreeGrafter"/>
</dbReference>
<comment type="catalytic activity">
    <reaction evidence="13">
        <text>2 a Fe(II)-siderophore + NADP(+) + H(+) = 2 a Fe(III)-siderophore + NADPH</text>
        <dbReference type="Rhea" id="RHEA:28795"/>
        <dbReference type="Rhea" id="RHEA-COMP:11342"/>
        <dbReference type="Rhea" id="RHEA-COMP:11344"/>
        <dbReference type="ChEBI" id="CHEBI:15378"/>
        <dbReference type="ChEBI" id="CHEBI:29033"/>
        <dbReference type="ChEBI" id="CHEBI:29034"/>
        <dbReference type="ChEBI" id="CHEBI:57783"/>
        <dbReference type="ChEBI" id="CHEBI:58349"/>
        <dbReference type="EC" id="1.16.1.9"/>
    </reaction>
</comment>
<keyword evidence="11 15" id="KW-0472">Membrane</keyword>
<dbReference type="PROSITE" id="PS51384">
    <property type="entry name" value="FAD_FR"/>
    <property type="match status" value="1"/>
</dbReference>
<evidence type="ECO:0000256" key="11">
    <source>
        <dbReference type="ARBA" id="ARBA00023136"/>
    </source>
</evidence>
<evidence type="ECO:0000256" key="5">
    <source>
        <dbReference type="ARBA" id="ARBA00022475"/>
    </source>
</evidence>
<evidence type="ECO:0000256" key="7">
    <source>
        <dbReference type="ARBA" id="ARBA00022982"/>
    </source>
</evidence>
<dbReference type="Gene3D" id="2.40.30.10">
    <property type="entry name" value="Translation factors"/>
    <property type="match status" value="1"/>
</dbReference>
<dbReference type="InterPro" id="IPR013121">
    <property type="entry name" value="Fe_red_NAD-bd_6"/>
</dbReference>
<feature type="transmembrane region" description="Helical" evidence="15">
    <location>
        <begin position="137"/>
        <end position="157"/>
    </location>
</feature>
<dbReference type="GO" id="GO:0006826">
    <property type="term" value="P:iron ion transport"/>
    <property type="evidence" value="ECO:0007669"/>
    <property type="project" value="TreeGrafter"/>
</dbReference>